<dbReference type="InterPro" id="IPR013945">
    <property type="entry name" value="Pkr1"/>
</dbReference>
<dbReference type="EMBL" id="JAWCUI010000006">
    <property type="protein sequence ID" value="KAL1901847.1"/>
    <property type="molecule type" value="Genomic_DNA"/>
</dbReference>
<keyword evidence="2" id="KW-0472">Membrane</keyword>
<keyword evidence="2" id="KW-1133">Transmembrane helix</keyword>
<keyword evidence="4" id="KW-1185">Reference proteome</keyword>
<evidence type="ECO:0000256" key="2">
    <source>
        <dbReference type="SAM" id="Phobius"/>
    </source>
</evidence>
<gene>
    <name evidence="3" type="primary">smd1_2</name>
    <name evidence="3" type="ORF">Sste5346_001550</name>
</gene>
<dbReference type="PANTHER" id="PTHR28251">
    <property type="entry name" value="V-TYPE ATPASE ASSEMBLY FACTOR PKR1"/>
    <property type="match status" value="1"/>
</dbReference>
<feature type="compositionally biased region" description="Low complexity" evidence="1">
    <location>
        <begin position="133"/>
        <end position="151"/>
    </location>
</feature>
<evidence type="ECO:0000313" key="3">
    <source>
        <dbReference type="EMBL" id="KAL1901847.1"/>
    </source>
</evidence>
<keyword evidence="2" id="KW-0812">Transmembrane</keyword>
<comment type="caution">
    <text evidence="3">The sequence shown here is derived from an EMBL/GenBank/DDBJ whole genome shotgun (WGS) entry which is preliminary data.</text>
</comment>
<reference evidence="3 4" key="1">
    <citation type="journal article" date="2024" name="IMA Fungus">
        <title>IMA Genome - F19 : A genome assembly and annotation guide to empower mycologists, including annotated draft genome sequences of Ceratocystis pirilliformis, Diaporthe australafricana, Fusarium ophioides, Paecilomyces lecythidis, and Sporothrix stenoceras.</title>
        <authorList>
            <person name="Aylward J."/>
            <person name="Wilson A.M."/>
            <person name="Visagie C.M."/>
            <person name="Spraker J."/>
            <person name="Barnes I."/>
            <person name="Buitendag C."/>
            <person name="Ceriani C."/>
            <person name="Del Mar Angel L."/>
            <person name="du Plessis D."/>
            <person name="Fuchs T."/>
            <person name="Gasser K."/>
            <person name="Kramer D."/>
            <person name="Li W."/>
            <person name="Munsamy K."/>
            <person name="Piso A."/>
            <person name="Price J.L."/>
            <person name="Sonnekus B."/>
            <person name="Thomas C."/>
            <person name="van der Nest A."/>
            <person name="van Dijk A."/>
            <person name="van Heerden A."/>
            <person name="van Vuuren N."/>
            <person name="Yilmaz N."/>
            <person name="Duong T.A."/>
            <person name="van der Merwe N.A."/>
            <person name="Wingfield M.J."/>
            <person name="Wingfield B.D."/>
        </authorList>
    </citation>
    <scope>NUCLEOTIDE SEQUENCE [LARGE SCALE GENOMIC DNA]</scope>
    <source>
        <strain evidence="3 4">CMW 5346</strain>
    </source>
</reference>
<feature type="transmembrane region" description="Helical" evidence="2">
    <location>
        <begin position="48"/>
        <end position="66"/>
    </location>
</feature>
<proteinExistence type="predicted"/>
<name>A0ABR3ZNV4_9PEZI</name>
<organism evidence="3 4">
    <name type="scientific">Sporothrix stenoceras</name>
    <dbReference type="NCBI Taxonomy" id="5173"/>
    <lineage>
        <taxon>Eukaryota</taxon>
        <taxon>Fungi</taxon>
        <taxon>Dikarya</taxon>
        <taxon>Ascomycota</taxon>
        <taxon>Pezizomycotina</taxon>
        <taxon>Sordariomycetes</taxon>
        <taxon>Sordariomycetidae</taxon>
        <taxon>Ophiostomatales</taxon>
        <taxon>Ophiostomataceae</taxon>
        <taxon>Sporothrix</taxon>
    </lineage>
</organism>
<feature type="region of interest" description="Disordered" evidence="1">
    <location>
        <begin position="173"/>
        <end position="208"/>
    </location>
</feature>
<feature type="region of interest" description="Disordered" evidence="1">
    <location>
        <begin position="81"/>
        <end position="151"/>
    </location>
</feature>
<feature type="transmembrane region" description="Helical" evidence="2">
    <location>
        <begin position="20"/>
        <end position="41"/>
    </location>
</feature>
<dbReference type="Pfam" id="PF08636">
    <property type="entry name" value="Pkr1"/>
    <property type="match status" value="1"/>
</dbReference>
<protein>
    <submittedName>
        <fullName evidence="3">Sm snRNP core protein Smd1</fullName>
    </submittedName>
</protein>
<accession>A0ABR3ZNV4</accession>
<dbReference type="Proteomes" id="UP001583186">
    <property type="component" value="Unassembled WGS sequence"/>
</dbReference>
<evidence type="ECO:0000313" key="4">
    <source>
        <dbReference type="Proteomes" id="UP001583186"/>
    </source>
</evidence>
<feature type="compositionally biased region" description="Polar residues" evidence="1">
    <location>
        <begin position="121"/>
        <end position="132"/>
    </location>
</feature>
<sequence>MASFFQELWESIFTPGPTPSLLIATNATFAVLQVVLFVLLIATYSIHFVILSVLAGGLWWAVNWFANELKVAKALQDEQDEEGKKKQRRRAAVAAATASPVSTDSETEVEGPEAPSGLATGKSTGRATRSGSARQRTVAAAAAQTEAETDGGAPALAAPAVAGAAIAGAAATLGSQDSNSASTSSQRLSSRSGVSTEDEWEKVSENEQ</sequence>
<feature type="compositionally biased region" description="Low complexity" evidence="1">
    <location>
        <begin position="173"/>
        <end position="195"/>
    </location>
</feature>
<dbReference type="PANTHER" id="PTHR28251:SF1">
    <property type="entry name" value="V-TYPE ATPASE ASSEMBLY FACTOR PKR1"/>
    <property type="match status" value="1"/>
</dbReference>
<evidence type="ECO:0000256" key="1">
    <source>
        <dbReference type="SAM" id="MobiDB-lite"/>
    </source>
</evidence>